<protein>
    <submittedName>
        <fullName evidence="10">Prosaposin</fullName>
    </submittedName>
</protein>
<name>A0A9Q0MTP7_9DIPT</name>
<feature type="domain" description="Saposin B-type" evidence="8">
    <location>
        <begin position="857"/>
        <end position="937"/>
    </location>
</feature>
<dbReference type="InterPro" id="IPR008373">
    <property type="entry name" value="Saposin"/>
</dbReference>
<dbReference type="InterPro" id="IPR051428">
    <property type="entry name" value="Sphingo_Act-Surfact_Prot"/>
</dbReference>
<feature type="domain" description="Saposin B-type" evidence="8">
    <location>
        <begin position="77"/>
        <end position="159"/>
    </location>
</feature>
<sequence>MNMKLLLLALCGCFFGAAVIIASPINEQQRSQTLLGAKECTYGPSYWCSNITNAKSCNAVQHCIQTVWETHSYPEDSDSICKICLDMVGQARDQLESNETQEELKEVFEGSCNLIPLKLVRKECDKLADDFVPELVEALASQMNPQAVCSVAGLCNNAAIDKMLEEMTEGDLQNAPKSKQLSCEQCNSVGSLISQKFHGKNRDEVLDSLLGVCGQLSSLSDACANIVLVYFNEIYDELNKNLNSDSICHMAGVCAANYHKHPEIVEIRPRSDVGFVTVTDDIPCELCEQLVGHLRDLLIANTTEAEFKQVLQGLCKQTKGFKTECLSIVDEYYDVIYNTLVKDLNPNEACCLMEICPRGLGKSSPSSAFMPLLPVETAQRVGVTIQSKPKKFVLGANEPHYSADEIQNFQLPIDTLLTAPNPELLVDGGNWCTMCEYFLHFVQETMASPKNEFNKKFQQDNIKKAVDEACDNLPKGIAPTCRSFVENYGDALIALLIQEIDPKDVCPKLYLCPSSSKDFEVFAPGPVILPTIDVTINAKNSGSEKCPLCLFAVQEALTLLKDDKSTENIKRTLEGLCSHLNNKLKPECKDFVDTYTSELIKMLADDFTADDICVYLKVCTNSTMESVPAVVTGGDVLTNEIPDYTYNGYVVKNNEVDYAATPNCMLCEEVVKEIEKNIKNKKSKEDIERALQHACDRLHKLRNKCKSIVTKHGDKIADLIIKGLAPKVICSELGMCFADDNLQIDEAVQVSVIAIPSKVEQTKAVGVSSDSPLCVICEYVMTQLEVELKDKKTQEEIENTVRNICKKMPKTVNQKCTKFVNDYGTLIITLIATTPPKELCTQMQLCSDKERVEGKNEVIECAICHASTQALVKILDDPNTVHSVEHAVEEICPKLPGKYYDRCIALIESYGQSMINIINKGELQTVCSQIGMCYPNEYQSFVQIDFVGAPSKFRSNLGEKPHLLGASKCTYGPSYWCSHVDNAKDCNATKYCESNGWLVNTS</sequence>
<keyword evidence="4" id="KW-0677">Repeat</keyword>
<dbReference type="PROSITE" id="PS50015">
    <property type="entry name" value="SAP_B"/>
    <property type="match status" value="8"/>
</dbReference>
<feature type="domain" description="Saposin B-type" evidence="8">
    <location>
        <begin position="280"/>
        <end position="360"/>
    </location>
</feature>
<evidence type="ECO:0000259" key="8">
    <source>
        <dbReference type="PROSITE" id="PS50015"/>
    </source>
</evidence>
<dbReference type="EMBL" id="WJQU01000003">
    <property type="protein sequence ID" value="KAJ6637825.1"/>
    <property type="molecule type" value="Genomic_DNA"/>
</dbReference>
<comment type="subcellular location">
    <subcellularLocation>
        <location evidence="1">Secreted</location>
    </subcellularLocation>
</comment>
<feature type="domain" description="Saposin B-type" evidence="8">
    <location>
        <begin position="542"/>
        <end position="623"/>
    </location>
</feature>
<dbReference type="Proteomes" id="UP001151699">
    <property type="component" value="Chromosome X"/>
</dbReference>
<dbReference type="InterPro" id="IPR003119">
    <property type="entry name" value="SAP_A"/>
</dbReference>
<dbReference type="SMART" id="SM00162">
    <property type="entry name" value="SAPA"/>
    <property type="match status" value="2"/>
</dbReference>
<dbReference type="Pfam" id="PF05184">
    <property type="entry name" value="SapB_1"/>
    <property type="match status" value="5"/>
</dbReference>
<dbReference type="GO" id="GO:0006665">
    <property type="term" value="P:sphingolipid metabolic process"/>
    <property type="evidence" value="ECO:0007669"/>
    <property type="project" value="InterPro"/>
</dbReference>
<dbReference type="AlphaFoldDB" id="A0A9Q0MTP7"/>
<evidence type="ECO:0000313" key="11">
    <source>
        <dbReference type="Proteomes" id="UP001151699"/>
    </source>
</evidence>
<feature type="domain" description="Saposin A-type" evidence="9">
    <location>
        <begin position="962"/>
        <end position="1002"/>
    </location>
</feature>
<evidence type="ECO:0000259" key="9">
    <source>
        <dbReference type="PROSITE" id="PS51110"/>
    </source>
</evidence>
<comment type="caution">
    <text evidence="10">The sequence shown here is derived from an EMBL/GenBank/DDBJ whole genome shotgun (WGS) entry which is preliminary data.</text>
</comment>
<evidence type="ECO:0000313" key="10">
    <source>
        <dbReference type="EMBL" id="KAJ6637825.1"/>
    </source>
</evidence>
<dbReference type="GO" id="GO:0005764">
    <property type="term" value="C:lysosome"/>
    <property type="evidence" value="ECO:0007669"/>
    <property type="project" value="InterPro"/>
</dbReference>
<evidence type="ECO:0000256" key="5">
    <source>
        <dbReference type="ARBA" id="ARBA00023157"/>
    </source>
</evidence>
<dbReference type="PRINTS" id="PR01797">
    <property type="entry name" value="SAPOSIN"/>
</dbReference>
<dbReference type="FunFam" id="1.10.225.10:FF:000002">
    <property type="entry name" value="prosaposin isoform X2"/>
    <property type="match status" value="2"/>
</dbReference>
<feature type="domain" description="Saposin B-type" evidence="8">
    <location>
        <begin position="660"/>
        <end position="740"/>
    </location>
</feature>
<evidence type="ECO:0000256" key="1">
    <source>
        <dbReference type="ARBA" id="ARBA00004613"/>
    </source>
</evidence>
<keyword evidence="5" id="KW-1015">Disulfide bond</keyword>
<dbReference type="InterPro" id="IPR008138">
    <property type="entry name" value="SapB_2"/>
</dbReference>
<dbReference type="OrthoDB" id="69496at2759"/>
<dbReference type="PROSITE" id="PS51110">
    <property type="entry name" value="SAP_A"/>
    <property type="match status" value="2"/>
</dbReference>
<reference evidence="10" key="1">
    <citation type="submission" date="2022-07" db="EMBL/GenBank/DDBJ databases">
        <authorList>
            <person name="Trinca V."/>
            <person name="Uliana J.V.C."/>
            <person name="Torres T.T."/>
            <person name="Ward R.J."/>
            <person name="Monesi N."/>
        </authorList>
    </citation>
    <scope>NUCLEOTIDE SEQUENCE</scope>
    <source>
        <strain evidence="10">HSMRA1968</strain>
        <tissue evidence="10">Whole embryos</tissue>
    </source>
</reference>
<evidence type="ECO:0000256" key="2">
    <source>
        <dbReference type="ARBA" id="ARBA00022525"/>
    </source>
</evidence>
<keyword evidence="11" id="KW-1185">Reference proteome</keyword>
<organism evidence="10 11">
    <name type="scientific">Pseudolycoriella hygida</name>
    <dbReference type="NCBI Taxonomy" id="35572"/>
    <lineage>
        <taxon>Eukaryota</taxon>
        <taxon>Metazoa</taxon>
        <taxon>Ecdysozoa</taxon>
        <taxon>Arthropoda</taxon>
        <taxon>Hexapoda</taxon>
        <taxon>Insecta</taxon>
        <taxon>Pterygota</taxon>
        <taxon>Neoptera</taxon>
        <taxon>Endopterygota</taxon>
        <taxon>Diptera</taxon>
        <taxon>Nematocera</taxon>
        <taxon>Sciaroidea</taxon>
        <taxon>Sciaridae</taxon>
        <taxon>Pseudolycoriella</taxon>
    </lineage>
</organism>
<feature type="chain" id="PRO_5040270631" evidence="7">
    <location>
        <begin position="19"/>
        <end position="1002"/>
    </location>
</feature>
<evidence type="ECO:0000256" key="7">
    <source>
        <dbReference type="SAM" id="SignalP"/>
    </source>
</evidence>
<dbReference type="InterPro" id="IPR007856">
    <property type="entry name" value="SapB_1"/>
</dbReference>
<dbReference type="GO" id="GO:0016020">
    <property type="term" value="C:membrane"/>
    <property type="evidence" value="ECO:0007669"/>
    <property type="project" value="GOC"/>
</dbReference>
<evidence type="ECO:0000256" key="3">
    <source>
        <dbReference type="ARBA" id="ARBA00022729"/>
    </source>
</evidence>
<evidence type="ECO:0000256" key="4">
    <source>
        <dbReference type="ARBA" id="ARBA00022737"/>
    </source>
</evidence>
<feature type="domain" description="Saposin B-type" evidence="8">
    <location>
        <begin position="770"/>
        <end position="850"/>
    </location>
</feature>
<feature type="domain" description="Saposin B-type" evidence="8">
    <location>
        <begin position="428"/>
        <end position="516"/>
    </location>
</feature>
<dbReference type="Pfam" id="PF02199">
    <property type="entry name" value="SapA"/>
    <property type="match status" value="2"/>
</dbReference>
<accession>A0A9Q0MTP7</accession>
<feature type="domain" description="Saposin A-type" evidence="9">
    <location>
        <begin position="33"/>
        <end position="73"/>
    </location>
</feature>
<dbReference type="SMART" id="SM00741">
    <property type="entry name" value="SapB"/>
    <property type="match status" value="8"/>
</dbReference>
<dbReference type="SUPFAM" id="SSF47862">
    <property type="entry name" value="Saposin"/>
    <property type="match status" value="8"/>
</dbReference>
<feature type="signal peptide" evidence="7">
    <location>
        <begin position="1"/>
        <end position="18"/>
    </location>
</feature>
<keyword evidence="3 7" id="KW-0732">Signal</keyword>
<proteinExistence type="predicted"/>
<gene>
    <name evidence="10" type="primary">PSAP_2</name>
    <name evidence="10" type="ORF">Bhyg_10556</name>
</gene>
<dbReference type="PANTHER" id="PTHR11480:SF3">
    <property type="entry name" value="BCDNA.GH08312"/>
    <property type="match status" value="1"/>
</dbReference>
<evidence type="ECO:0000256" key="6">
    <source>
        <dbReference type="ARBA" id="ARBA00023180"/>
    </source>
</evidence>
<keyword evidence="2" id="KW-0964">Secreted</keyword>
<feature type="domain" description="Saposin B-type" evidence="8">
    <location>
        <begin position="179"/>
        <end position="258"/>
    </location>
</feature>
<keyword evidence="6" id="KW-0325">Glycoprotein</keyword>
<dbReference type="PANTHER" id="PTHR11480">
    <property type="entry name" value="SAPOSIN-RELATED"/>
    <property type="match status" value="1"/>
</dbReference>
<dbReference type="Gene3D" id="1.10.225.10">
    <property type="entry name" value="Saposin-like"/>
    <property type="match status" value="8"/>
</dbReference>
<dbReference type="Pfam" id="PF03489">
    <property type="entry name" value="SapB_2"/>
    <property type="match status" value="7"/>
</dbReference>
<dbReference type="InterPro" id="IPR008139">
    <property type="entry name" value="SaposinB_dom"/>
</dbReference>
<dbReference type="GO" id="GO:0005576">
    <property type="term" value="C:extracellular region"/>
    <property type="evidence" value="ECO:0007669"/>
    <property type="project" value="UniProtKB-SubCell"/>
</dbReference>
<dbReference type="InterPro" id="IPR011001">
    <property type="entry name" value="Saposin-like"/>
</dbReference>